<keyword evidence="9 11" id="KW-0472">Membrane</keyword>
<dbReference type="RefSeq" id="WP_262428706.1">
    <property type="nucleotide sequence ID" value="NZ_JACRTG010000008.1"/>
</dbReference>
<dbReference type="SUPFAM" id="SSF81336">
    <property type="entry name" value="F1F0 ATP synthase subunit A"/>
    <property type="match status" value="1"/>
</dbReference>
<evidence type="ECO:0000256" key="9">
    <source>
        <dbReference type="ARBA" id="ARBA00023136"/>
    </source>
</evidence>
<feature type="transmembrane region" description="Helical" evidence="11">
    <location>
        <begin position="163"/>
        <end position="184"/>
    </location>
</feature>
<keyword evidence="5 11" id="KW-0812">Transmembrane</keyword>
<evidence type="ECO:0000313" key="13">
    <source>
        <dbReference type="EMBL" id="MBC8587236.1"/>
    </source>
</evidence>
<evidence type="ECO:0000256" key="5">
    <source>
        <dbReference type="ARBA" id="ARBA00022692"/>
    </source>
</evidence>
<evidence type="ECO:0000256" key="3">
    <source>
        <dbReference type="ARBA" id="ARBA00022448"/>
    </source>
</evidence>
<keyword evidence="3 11" id="KW-0813">Transport</keyword>
<feature type="transmembrane region" description="Helical" evidence="11">
    <location>
        <begin position="76"/>
        <end position="96"/>
    </location>
</feature>
<comment type="caution">
    <text evidence="13">The sequence shown here is derived from an EMBL/GenBank/DDBJ whole genome shotgun (WGS) entry which is preliminary data.</text>
</comment>
<name>A0A926IJA9_9FIRM</name>
<dbReference type="PANTHER" id="PTHR42823:SF3">
    <property type="entry name" value="ATP SYNTHASE SUBUNIT A, CHLOROPLASTIC"/>
    <property type="match status" value="1"/>
</dbReference>
<evidence type="ECO:0000256" key="10">
    <source>
        <dbReference type="ARBA" id="ARBA00023310"/>
    </source>
</evidence>
<evidence type="ECO:0000256" key="2">
    <source>
        <dbReference type="ARBA" id="ARBA00006810"/>
    </source>
</evidence>
<accession>A0A926IJA9</accession>
<keyword evidence="14" id="KW-1185">Reference proteome</keyword>
<comment type="function">
    <text evidence="11 12">Key component of the proton channel; it plays a direct role in the translocation of protons across the membrane.</text>
</comment>
<dbReference type="InterPro" id="IPR023011">
    <property type="entry name" value="ATP_synth_F0_asu_AS"/>
</dbReference>
<organism evidence="13 14">
    <name type="scientific">Paratissierella segnis</name>
    <dbReference type="NCBI Taxonomy" id="2763679"/>
    <lineage>
        <taxon>Bacteria</taxon>
        <taxon>Bacillati</taxon>
        <taxon>Bacillota</taxon>
        <taxon>Tissierellia</taxon>
        <taxon>Tissierellales</taxon>
        <taxon>Tissierellaceae</taxon>
        <taxon>Paratissierella</taxon>
    </lineage>
</organism>
<dbReference type="InterPro" id="IPR035908">
    <property type="entry name" value="F0_ATP_A_sf"/>
</dbReference>
<dbReference type="GO" id="GO:0005886">
    <property type="term" value="C:plasma membrane"/>
    <property type="evidence" value="ECO:0007669"/>
    <property type="project" value="UniProtKB-SubCell"/>
</dbReference>
<gene>
    <name evidence="11 13" type="primary">atpB</name>
    <name evidence="13" type="ORF">H8707_03130</name>
</gene>
<dbReference type="InterPro" id="IPR000568">
    <property type="entry name" value="ATP_synth_F0_asu"/>
</dbReference>
<keyword evidence="4 11" id="KW-0138">CF(0)</keyword>
<feature type="transmembrane region" description="Helical" evidence="11">
    <location>
        <begin position="12"/>
        <end position="34"/>
    </location>
</feature>
<evidence type="ECO:0000256" key="6">
    <source>
        <dbReference type="ARBA" id="ARBA00022781"/>
    </source>
</evidence>
<dbReference type="GO" id="GO:0045259">
    <property type="term" value="C:proton-transporting ATP synthase complex"/>
    <property type="evidence" value="ECO:0007669"/>
    <property type="project" value="UniProtKB-KW"/>
</dbReference>
<keyword evidence="6 11" id="KW-0375">Hydrogen ion transport</keyword>
<reference evidence="13" key="1">
    <citation type="submission" date="2020-08" db="EMBL/GenBank/DDBJ databases">
        <title>Genome public.</title>
        <authorList>
            <person name="Liu C."/>
            <person name="Sun Q."/>
        </authorList>
    </citation>
    <scope>NUCLEOTIDE SEQUENCE</scope>
    <source>
        <strain evidence="13">BX21</strain>
    </source>
</reference>
<dbReference type="CDD" id="cd00310">
    <property type="entry name" value="ATP-synt_Fo_a_6"/>
    <property type="match status" value="1"/>
</dbReference>
<comment type="similarity">
    <text evidence="2 11 12">Belongs to the ATPase A chain family.</text>
</comment>
<dbReference type="Gene3D" id="1.20.120.220">
    <property type="entry name" value="ATP synthase, F0 complex, subunit A"/>
    <property type="match status" value="1"/>
</dbReference>
<protein>
    <recommendedName>
        <fullName evidence="11 12">ATP synthase subunit a</fullName>
    </recommendedName>
    <alternativeName>
        <fullName evidence="11">ATP synthase F0 sector subunit a</fullName>
    </alternativeName>
    <alternativeName>
        <fullName evidence="11">F-ATPase subunit 6</fullName>
    </alternativeName>
</protein>
<evidence type="ECO:0000256" key="12">
    <source>
        <dbReference type="RuleBase" id="RU000483"/>
    </source>
</evidence>
<evidence type="ECO:0000256" key="4">
    <source>
        <dbReference type="ARBA" id="ARBA00022547"/>
    </source>
</evidence>
<dbReference type="PANTHER" id="PTHR42823">
    <property type="entry name" value="ATP SYNTHASE SUBUNIT A, CHLOROPLASTIC"/>
    <property type="match status" value="1"/>
</dbReference>
<dbReference type="HAMAP" id="MF_01393">
    <property type="entry name" value="ATP_synth_a_bact"/>
    <property type="match status" value="1"/>
</dbReference>
<dbReference type="AlphaFoldDB" id="A0A926IJA9"/>
<dbReference type="PRINTS" id="PR00123">
    <property type="entry name" value="ATPASEA"/>
</dbReference>
<evidence type="ECO:0000256" key="8">
    <source>
        <dbReference type="ARBA" id="ARBA00023065"/>
    </source>
</evidence>
<dbReference type="Proteomes" id="UP000601171">
    <property type="component" value="Unassembled WGS sequence"/>
</dbReference>
<dbReference type="Pfam" id="PF00119">
    <property type="entry name" value="ATP-synt_A"/>
    <property type="match status" value="1"/>
</dbReference>
<dbReference type="NCBIfam" id="TIGR01131">
    <property type="entry name" value="ATP_synt_6_or_A"/>
    <property type="match status" value="1"/>
</dbReference>
<keyword evidence="8 11" id="KW-0406">Ion transport</keyword>
<dbReference type="PROSITE" id="PS00449">
    <property type="entry name" value="ATPASE_A"/>
    <property type="match status" value="1"/>
</dbReference>
<dbReference type="EMBL" id="JACRTG010000008">
    <property type="protein sequence ID" value="MBC8587236.1"/>
    <property type="molecule type" value="Genomic_DNA"/>
</dbReference>
<evidence type="ECO:0000256" key="1">
    <source>
        <dbReference type="ARBA" id="ARBA00004141"/>
    </source>
</evidence>
<feature type="transmembrane region" description="Helical" evidence="11">
    <location>
        <begin position="196"/>
        <end position="216"/>
    </location>
</feature>
<evidence type="ECO:0000256" key="11">
    <source>
        <dbReference type="HAMAP-Rule" id="MF_01393"/>
    </source>
</evidence>
<keyword evidence="10 11" id="KW-0066">ATP synthesis</keyword>
<dbReference type="InterPro" id="IPR045082">
    <property type="entry name" value="ATP_syn_F0_a_bact/chloroplast"/>
</dbReference>
<sequence length="221" mass="23825">MALTFSGGGSIIIPETVMNAILVVAVLSILAIVVNKKIKKARVDKAPSNFLNVIEIFVEFINNMVKSNMGENKMQYAPLMAALISFIAFANILGIFGLDAPTSDYSVALTLALFVFFIVQGTKIKSSGGLKGYLKSFTKPVALIAPINIISEIANPISMSFRLFGNIMTGSLIMALLHGALGYFSPLVTAPLHLYFDLFSGILQSYIFVILAMIFIDGATE</sequence>
<evidence type="ECO:0000256" key="7">
    <source>
        <dbReference type="ARBA" id="ARBA00022989"/>
    </source>
</evidence>
<evidence type="ECO:0000313" key="14">
    <source>
        <dbReference type="Proteomes" id="UP000601171"/>
    </source>
</evidence>
<proteinExistence type="inferred from homology"/>
<keyword evidence="11" id="KW-1003">Cell membrane</keyword>
<keyword evidence="7 11" id="KW-1133">Transmembrane helix</keyword>
<dbReference type="GO" id="GO:0042777">
    <property type="term" value="P:proton motive force-driven plasma membrane ATP synthesis"/>
    <property type="evidence" value="ECO:0007669"/>
    <property type="project" value="TreeGrafter"/>
</dbReference>
<feature type="transmembrane region" description="Helical" evidence="11">
    <location>
        <begin position="102"/>
        <end position="119"/>
    </location>
</feature>
<dbReference type="GO" id="GO:0046933">
    <property type="term" value="F:proton-transporting ATP synthase activity, rotational mechanism"/>
    <property type="evidence" value="ECO:0007669"/>
    <property type="project" value="UniProtKB-UniRule"/>
</dbReference>
<comment type="subcellular location">
    <subcellularLocation>
        <location evidence="11 12">Cell membrane</location>
        <topology evidence="11 12">Multi-pass membrane protein</topology>
    </subcellularLocation>
    <subcellularLocation>
        <location evidence="1">Membrane</location>
        <topology evidence="1">Multi-pass membrane protein</topology>
    </subcellularLocation>
</comment>